<dbReference type="AlphaFoldDB" id="A0A0U3B3W6"/>
<keyword evidence="4" id="KW-1185">Reference proteome</keyword>
<dbReference type="Proteomes" id="UP000068447">
    <property type="component" value="Chromosome"/>
</dbReference>
<feature type="binding site" evidence="2">
    <location>
        <position position="327"/>
    </location>
    <ligand>
        <name>FAD</name>
        <dbReference type="ChEBI" id="CHEBI:57692"/>
    </ligand>
</feature>
<dbReference type="InterPro" id="IPR006905">
    <property type="entry name" value="Flavin_halogenase"/>
</dbReference>
<dbReference type="PANTHER" id="PTHR43747:SF4">
    <property type="entry name" value="FLAVIN-DEPENDENT TRYPTOPHAN HALOGENASE"/>
    <property type="match status" value="1"/>
</dbReference>
<accession>A0A0U3B3W6</accession>
<dbReference type="GO" id="GO:0004497">
    <property type="term" value="F:monooxygenase activity"/>
    <property type="evidence" value="ECO:0007669"/>
    <property type="project" value="InterPro"/>
</dbReference>
<dbReference type="FunFam" id="3.50.50.60:FF:000280">
    <property type="entry name" value="Tryptophan halogenase"/>
    <property type="match status" value="1"/>
</dbReference>
<keyword evidence="2" id="KW-0547">Nucleotide-binding</keyword>
<dbReference type="InterPro" id="IPR036188">
    <property type="entry name" value="FAD/NAD-bd_sf"/>
</dbReference>
<reference evidence="3 4" key="1">
    <citation type="submission" date="2015-12" db="EMBL/GenBank/DDBJ databases">
        <title>Complete genome of Lacimicrobium alkaliphilum KCTC 32984.</title>
        <authorList>
            <person name="Kim S.-G."/>
            <person name="Lee Y.-J."/>
        </authorList>
    </citation>
    <scope>NUCLEOTIDE SEQUENCE [LARGE SCALE GENOMIC DNA]</scope>
    <source>
        <strain evidence="3 4">YelD216</strain>
    </source>
</reference>
<evidence type="ECO:0000256" key="2">
    <source>
        <dbReference type="PIRSR" id="PIRSR011396-2"/>
    </source>
</evidence>
<sequence length="495" mass="55815">MQDNVVTKVVIAGGGTAGWVAAAALSKRLNGLVEVVLVESEDIGTVGVGESTIPPVQLFHNLLGIDEQEFMRATDATFKLGISFENWGQVGDKYMHPFGTTGKGSFLADFQHYYLHGLQLGIDAPLGDYCYELQAAQAHKFGKTDSSGISYAYHLDAGRYARFLRGFSEAQGVTRIEGKIAEVRQHANGDISSLVLESGQELEGDLFIDCTGFRALLIEQTLQTGFEDWGHWLPCDSAVVVQTESADTLPPYTRAMAHDAGWQWRIPLQHRVGNGLVYASDYLQEEQARERLLGNLETQALMTPRVLRYKTGRRKLFWNKNCVALGLSSGFIEPLESTSIYLFMNGVIRLLRLFPFNGVTQPLIDEYNQQSISELEKIRDFIILHYHQTERDDSEFWRYCRNMTIPDSLAHRMELFREGAHAFQTGEELFRLESWTHVMLGQRLIPKSYQKIVSTLSEQQLTQHLQGIRRTINQVVARLPGHSDFIGRYCPAEGE</sequence>
<dbReference type="OrthoDB" id="7178350at2"/>
<dbReference type="Pfam" id="PF04820">
    <property type="entry name" value="Trp_halogenase"/>
    <property type="match status" value="1"/>
</dbReference>
<feature type="binding site" evidence="2">
    <location>
        <begin position="14"/>
        <end position="17"/>
    </location>
    <ligand>
        <name>FAD</name>
        <dbReference type="ChEBI" id="CHEBI:57692"/>
    </ligand>
</feature>
<gene>
    <name evidence="3" type="ORF">AT746_17575</name>
</gene>
<dbReference type="STRING" id="1526571.AT746_17575"/>
<keyword evidence="2" id="KW-0274">FAD</keyword>
<dbReference type="KEGG" id="lal:AT746_17575"/>
<proteinExistence type="predicted"/>
<evidence type="ECO:0000256" key="1">
    <source>
        <dbReference type="PIRSR" id="PIRSR011396-1"/>
    </source>
</evidence>
<feature type="active site" evidence="1">
    <location>
        <position position="79"/>
    </location>
</feature>
<dbReference type="Gene3D" id="3.50.50.60">
    <property type="entry name" value="FAD/NAD(P)-binding domain"/>
    <property type="match status" value="1"/>
</dbReference>
<organism evidence="3 4">
    <name type="scientific">Lacimicrobium alkaliphilum</name>
    <dbReference type="NCBI Taxonomy" id="1526571"/>
    <lineage>
        <taxon>Bacteria</taxon>
        <taxon>Pseudomonadati</taxon>
        <taxon>Pseudomonadota</taxon>
        <taxon>Gammaproteobacteria</taxon>
        <taxon>Alteromonadales</taxon>
        <taxon>Alteromonadaceae</taxon>
        <taxon>Lacimicrobium</taxon>
    </lineage>
</organism>
<name>A0A0U3B3W6_9ALTE</name>
<dbReference type="InterPro" id="IPR050816">
    <property type="entry name" value="Flavin-dep_Halogenase_NPB"/>
</dbReference>
<keyword evidence="2" id="KW-0285">Flavoprotein</keyword>
<feature type="binding site" evidence="2">
    <location>
        <position position="79"/>
    </location>
    <ligand>
        <name>7-chloro-L-tryptophan</name>
        <dbReference type="ChEBI" id="CHEBI:58713"/>
    </ligand>
</feature>
<dbReference type="PANTHER" id="PTHR43747">
    <property type="entry name" value="FAD-BINDING PROTEIN"/>
    <property type="match status" value="1"/>
</dbReference>
<evidence type="ECO:0000313" key="3">
    <source>
        <dbReference type="EMBL" id="ALS99896.1"/>
    </source>
</evidence>
<dbReference type="PIRSF" id="PIRSF011396">
    <property type="entry name" value="Trp_halogenase"/>
    <property type="match status" value="1"/>
</dbReference>
<dbReference type="GO" id="GO:0000166">
    <property type="term" value="F:nucleotide binding"/>
    <property type="evidence" value="ECO:0007669"/>
    <property type="project" value="UniProtKB-KW"/>
</dbReference>
<feature type="binding site" evidence="2">
    <location>
        <position position="340"/>
    </location>
    <ligand>
        <name>FAD</name>
        <dbReference type="ChEBI" id="CHEBI:57692"/>
    </ligand>
</feature>
<dbReference type="SUPFAM" id="SSF51905">
    <property type="entry name" value="FAD/NAD(P)-binding domain"/>
    <property type="match status" value="1"/>
</dbReference>
<feature type="binding site" evidence="2">
    <location>
        <position position="336"/>
    </location>
    <ligand>
        <name>L-tryptophan</name>
        <dbReference type="ChEBI" id="CHEBI:57912"/>
    </ligand>
</feature>
<evidence type="ECO:0000313" key="4">
    <source>
        <dbReference type="Proteomes" id="UP000068447"/>
    </source>
</evidence>
<dbReference type="EMBL" id="CP013650">
    <property type="protein sequence ID" value="ALS99896.1"/>
    <property type="molecule type" value="Genomic_DNA"/>
</dbReference>
<dbReference type="InterPro" id="IPR033856">
    <property type="entry name" value="Trp_halogen"/>
</dbReference>
<protein>
    <submittedName>
        <fullName evidence="3">Tryptophan halogenase</fullName>
    </submittedName>
</protein>
<dbReference type="RefSeq" id="WP_062483135.1">
    <property type="nucleotide sequence ID" value="NZ_CP013650.1"/>
</dbReference>